<comment type="caution">
    <text evidence="1">The sequence shown here is derived from an EMBL/GenBank/DDBJ whole genome shotgun (WGS) entry which is preliminary data.</text>
</comment>
<dbReference type="EMBL" id="JAIBOA010000014">
    <property type="protein sequence ID" value="MBW8485040.1"/>
    <property type="molecule type" value="Genomic_DNA"/>
</dbReference>
<organism evidence="1 2">
    <name type="scientific">Actinomadura parmotrematis</name>
    <dbReference type="NCBI Taxonomy" id="2864039"/>
    <lineage>
        <taxon>Bacteria</taxon>
        <taxon>Bacillati</taxon>
        <taxon>Actinomycetota</taxon>
        <taxon>Actinomycetes</taxon>
        <taxon>Streptosporangiales</taxon>
        <taxon>Thermomonosporaceae</taxon>
        <taxon>Actinomadura</taxon>
    </lineage>
</organism>
<accession>A0ABS7FYM0</accession>
<dbReference type="Proteomes" id="UP000774570">
    <property type="component" value="Unassembled WGS sequence"/>
</dbReference>
<name>A0ABS7FYM0_9ACTN</name>
<gene>
    <name evidence="1" type="ORF">K1Y72_21835</name>
</gene>
<keyword evidence="2" id="KW-1185">Reference proteome</keyword>
<dbReference type="RefSeq" id="WP_220168271.1">
    <property type="nucleotide sequence ID" value="NZ_JAIBOA010000014.1"/>
</dbReference>
<reference evidence="1 2" key="1">
    <citation type="submission" date="2021-07" db="EMBL/GenBank/DDBJ databases">
        <title>Actinomadura sp. PM05-2 isolated from lichen.</title>
        <authorList>
            <person name="Somphong A."/>
            <person name="Phongsopitanun W."/>
            <person name="Tanasupawat S."/>
            <person name="Peongsungnone V."/>
        </authorList>
    </citation>
    <scope>NUCLEOTIDE SEQUENCE [LARGE SCALE GENOMIC DNA]</scope>
    <source>
        <strain evidence="1 2">PM05-2</strain>
    </source>
</reference>
<sequence length="200" mass="21552">MTFELLVWHEDGPVSRERAAATDLDGLAPHPQVAAFAEEFGSLRPEAVPRVHGGGAVVAMEPDRVDELSTEVFALAKAHGLVVWDPGRALVHNLGPGGVYEGMQFHTGDGLIVLEPDLGLVRDSLARLGPANPFAALVVFGEHFVQASPEPGGFELEYKDSARGELHRTHVGGVADVQRAFEEYATGDRGFLDRHDWTLA</sequence>
<evidence type="ECO:0000313" key="2">
    <source>
        <dbReference type="Proteomes" id="UP000774570"/>
    </source>
</evidence>
<evidence type="ECO:0000313" key="1">
    <source>
        <dbReference type="EMBL" id="MBW8485040.1"/>
    </source>
</evidence>
<protein>
    <submittedName>
        <fullName evidence="1">Uncharacterized protein</fullName>
    </submittedName>
</protein>
<proteinExistence type="predicted"/>